<sequence length="530" mass="59443">MSKPFDDPEKVSVESTGSVPSLHEGTVDSLNRSLSPRQISMISIAGVIGTGLYLGTGPALSKGGPLSLLLNYSIIGGLVYLVMLALGEMSAFMPIAGSFCSFAKKFGCESFGFAILINYWLNDAVSVASDLTALQLVMGYWTDFHFWVISLIFWVFLLFLNIVHVKFYGETEYWLALLKVIAIVAFFIVSIVVNAGHNSQHEYIGFKYWSMGDAPFVNGFKGFSQLFVTASFAFGGTESITITAGSAKNPVKSTMIVTKTVFYRIIIFYVFSVFFIGMNVPYNYPNLSTKSVVTSPFTIVFQEAGSKAAGSFMNAVILTSVISAGNHALYAGSMLAYTLGTDGYLPKILTWKNRYQTPYVAVLITWLAGGLCFGSSFVGAGELWTWLQNIVGVSNQLAWLSIGITSIRFRRGLAKQGRTDELQFKNWTYPFGPYVIVVFTTFILLVQGWSAFSPWSVYNFFQAYLELLVFPTTFLIWFVFHWRDRFKKAEEMDFDTDRYHESDEELADRHKWENLKGWAKVKNTFYQFFV</sequence>
<dbReference type="OrthoDB" id="3900342at2759"/>
<keyword evidence="4 9" id="KW-0812">Transmembrane</keyword>
<organism evidence="11">
    <name type="scientific">Cyberlindnera fabianii</name>
    <name type="common">Yeast</name>
    <name type="synonym">Hansenula fabianii</name>
    <dbReference type="NCBI Taxonomy" id="36022"/>
    <lineage>
        <taxon>Eukaryota</taxon>
        <taxon>Fungi</taxon>
        <taxon>Dikarya</taxon>
        <taxon>Ascomycota</taxon>
        <taxon>Saccharomycotina</taxon>
        <taxon>Saccharomycetes</taxon>
        <taxon>Phaffomycetales</taxon>
        <taxon>Phaffomycetaceae</taxon>
        <taxon>Cyberlindnera</taxon>
    </lineage>
</organism>
<feature type="transmembrane region" description="Helical" evidence="9">
    <location>
        <begin position="144"/>
        <end position="167"/>
    </location>
</feature>
<evidence type="ECO:0000313" key="11">
    <source>
        <dbReference type="EMBL" id="CDR39525.1"/>
    </source>
</evidence>
<reference evidence="11" key="1">
    <citation type="journal article" date="2014" name="Genome Announc.">
        <title>Genome sequence of the yeast Cyberlindnera fabianii (Hansenula fabianii).</title>
        <authorList>
            <person name="Freel K.C."/>
            <person name="Sarilar V."/>
            <person name="Neuveglise C."/>
            <person name="Devillers H."/>
            <person name="Friedrich A."/>
            <person name="Schacherer J."/>
        </authorList>
    </citation>
    <scope>NUCLEOTIDE SEQUENCE</scope>
    <source>
        <strain evidence="11">YJS4271</strain>
    </source>
</reference>
<evidence type="ECO:0000259" key="10">
    <source>
        <dbReference type="Pfam" id="PF00324"/>
    </source>
</evidence>
<proteinExistence type="inferred from homology"/>
<evidence type="ECO:0000256" key="7">
    <source>
        <dbReference type="ARBA" id="ARBA00023136"/>
    </source>
</evidence>
<feature type="transmembrane region" description="Helical" evidence="9">
    <location>
        <begin position="359"/>
        <end position="380"/>
    </location>
</feature>
<dbReference type="EMBL" id="LK052888">
    <property type="protein sequence ID" value="CDR39525.1"/>
    <property type="molecule type" value="Genomic_DNA"/>
</dbReference>
<evidence type="ECO:0000256" key="5">
    <source>
        <dbReference type="ARBA" id="ARBA00022970"/>
    </source>
</evidence>
<dbReference type="PhylomeDB" id="A0A061AQW2"/>
<feature type="compositionally biased region" description="Basic and acidic residues" evidence="8">
    <location>
        <begin position="1"/>
        <end position="12"/>
    </location>
</feature>
<dbReference type="AlphaFoldDB" id="A0A061AQW2"/>
<gene>
    <name evidence="11" type="ORF">CYFA0S_03e04368g</name>
</gene>
<keyword evidence="3" id="KW-0813">Transport</keyword>
<dbReference type="InterPro" id="IPR004840">
    <property type="entry name" value="Amino_acid_permease_CS"/>
</dbReference>
<evidence type="ECO:0000256" key="9">
    <source>
        <dbReference type="SAM" id="Phobius"/>
    </source>
</evidence>
<evidence type="ECO:0000256" key="2">
    <source>
        <dbReference type="ARBA" id="ARBA00006983"/>
    </source>
</evidence>
<comment type="similarity">
    <text evidence="2">Belongs to the amino acid-polyamine-organocation (APC) superfamily. YAT (TC 2.A.3.10) family.</text>
</comment>
<evidence type="ECO:0000256" key="1">
    <source>
        <dbReference type="ARBA" id="ARBA00004141"/>
    </source>
</evidence>
<dbReference type="GO" id="GO:0015171">
    <property type="term" value="F:amino acid transmembrane transporter activity"/>
    <property type="evidence" value="ECO:0007669"/>
    <property type="project" value="TreeGrafter"/>
</dbReference>
<dbReference type="GO" id="GO:0016020">
    <property type="term" value="C:membrane"/>
    <property type="evidence" value="ECO:0007669"/>
    <property type="project" value="UniProtKB-SubCell"/>
</dbReference>
<feature type="transmembrane region" description="Helical" evidence="9">
    <location>
        <begin position="386"/>
        <end position="407"/>
    </location>
</feature>
<dbReference type="Pfam" id="PF00324">
    <property type="entry name" value="AA_permease"/>
    <property type="match status" value="1"/>
</dbReference>
<evidence type="ECO:0000256" key="3">
    <source>
        <dbReference type="ARBA" id="ARBA00022448"/>
    </source>
</evidence>
<protein>
    <submittedName>
        <fullName evidence="11">CYFA0S03e04368g1_1</fullName>
    </submittedName>
</protein>
<comment type="subcellular location">
    <subcellularLocation>
        <location evidence="1">Membrane</location>
        <topology evidence="1">Multi-pass membrane protein</topology>
    </subcellularLocation>
</comment>
<dbReference type="PIRSF" id="PIRSF006060">
    <property type="entry name" value="AA_transporter"/>
    <property type="match status" value="1"/>
</dbReference>
<dbReference type="PROSITE" id="PS00218">
    <property type="entry name" value="AMINO_ACID_PERMEASE_1"/>
    <property type="match status" value="1"/>
</dbReference>
<dbReference type="VEuPathDB" id="FungiDB:BON22_1271"/>
<dbReference type="InterPro" id="IPR004841">
    <property type="entry name" value="AA-permease/SLC12A_dom"/>
</dbReference>
<name>A0A061AQW2_CYBFA</name>
<keyword evidence="6 9" id="KW-1133">Transmembrane helix</keyword>
<feature type="transmembrane region" description="Helical" evidence="9">
    <location>
        <begin position="315"/>
        <end position="339"/>
    </location>
</feature>
<keyword evidence="7 9" id="KW-0472">Membrane</keyword>
<feature type="transmembrane region" description="Helical" evidence="9">
    <location>
        <begin position="66"/>
        <end position="86"/>
    </location>
</feature>
<dbReference type="PANTHER" id="PTHR43341:SF3">
    <property type="entry name" value="AMINO-ACID PERMEASE PB1C11.02-RELATED"/>
    <property type="match status" value="1"/>
</dbReference>
<dbReference type="Gene3D" id="1.20.1740.10">
    <property type="entry name" value="Amino acid/polyamine transporter I"/>
    <property type="match status" value="1"/>
</dbReference>
<evidence type="ECO:0000256" key="8">
    <source>
        <dbReference type="SAM" id="MobiDB-lite"/>
    </source>
</evidence>
<feature type="transmembrane region" description="Helical" evidence="9">
    <location>
        <begin position="261"/>
        <end position="282"/>
    </location>
</feature>
<feature type="transmembrane region" description="Helical" evidence="9">
    <location>
        <begin position="461"/>
        <end position="480"/>
    </location>
</feature>
<feature type="domain" description="Amino acid permease/ SLC12A" evidence="10">
    <location>
        <begin position="39"/>
        <end position="488"/>
    </location>
</feature>
<evidence type="ECO:0000256" key="6">
    <source>
        <dbReference type="ARBA" id="ARBA00022989"/>
    </source>
</evidence>
<keyword evidence="5" id="KW-0029">Amino-acid transport</keyword>
<dbReference type="PANTHER" id="PTHR43341">
    <property type="entry name" value="AMINO ACID PERMEASE"/>
    <property type="match status" value="1"/>
</dbReference>
<feature type="transmembrane region" description="Helical" evidence="9">
    <location>
        <begin position="39"/>
        <end position="60"/>
    </location>
</feature>
<feature type="transmembrane region" description="Helical" evidence="9">
    <location>
        <begin position="173"/>
        <end position="193"/>
    </location>
</feature>
<accession>A0A061AQW2</accession>
<feature type="region of interest" description="Disordered" evidence="8">
    <location>
        <begin position="1"/>
        <end position="28"/>
    </location>
</feature>
<evidence type="ECO:0000256" key="4">
    <source>
        <dbReference type="ARBA" id="ARBA00022692"/>
    </source>
</evidence>
<dbReference type="InterPro" id="IPR050524">
    <property type="entry name" value="APC_YAT"/>
</dbReference>
<dbReference type="FunFam" id="1.20.1740.10:FF:000001">
    <property type="entry name" value="Amino acid permease"/>
    <property type="match status" value="1"/>
</dbReference>
<feature type="transmembrane region" description="Helical" evidence="9">
    <location>
        <begin position="427"/>
        <end position="449"/>
    </location>
</feature>